<dbReference type="SMART" id="SM00671">
    <property type="entry name" value="SEL1"/>
    <property type="match status" value="1"/>
</dbReference>
<protein>
    <recommendedName>
        <fullName evidence="3">Sel1 repeat family protein</fullName>
    </recommendedName>
</protein>
<organism evidence="1 2">
    <name type="scientific">Pseudoalteromonas rubra</name>
    <dbReference type="NCBI Taxonomy" id="43658"/>
    <lineage>
        <taxon>Bacteria</taxon>
        <taxon>Pseudomonadati</taxon>
        <taxon>Pseudomonadota</taxon>
        <taxon>Gammaproteobacteria</taxon>
        <taxon>Alteromonadales</taxon>
        <taxon>Pseudoalteromonadaceae</taxon>
        <taxon>Pseudoalteromonas</taxon>
    </lineage>
</organism>
<dbReference type="InterPro" id="IPR011990">
    <property type="entry name" value="TPR-like_helical_dom_sf"/>
</dbReference>
<evidence type="ECO:0000313" key="2">
    <source>
        <dbReference type="Proteomes" id="UP000016480"/>
    </source>
</evidence>
<dbReference type="Gene3D" id="1.25.40.10">
    <property type="entry name" value="Tetratricopeptide repeat domain"/>
    <property type="match status" value="1"/>
</dbReference>
<dbReference type="AlphaFoldDB" id="A0A8T0C649"/>
<proteinExistence type="predicted"/>
<reference evidence="1 2" key="1">
    <citation type="journal article" date="2012" name="J. Bacteriol.">
        <title>Genome sequence of the cycloprodigiosin-producing bacterial strain Pseudoalteromonas rubra ATCC 29570(T).</title>
        <authorList>
            <person name="Xie B.B."/>
            <person name="Shu Y.L."/>
            <person name="Qin Q.L."/>
            <person name="Rong J.C."/>
            <person name="Zhang X.Y."/>
            <person name="Chen X.L."/>
            <person name="Zhou B.C."/>
            <person name="Zhang Y.Z."/>
        </authorList>
    </citation>
    <scope>NUCLEOTIDE SEQUENCE [LARGE SCALE GENOMIC DNA]</scope>
    <source>
        <strain evidence="1 2">DSM 6842</strain>
    </source>
</reference>
<dbReference type="EMBL" id="AHCD03000035">
    <property type="protein sequence ID" value="KAF7786206.1"/>
    <property type="molecule type" value="Genomic_DNA"/>
</dbReference>
<accession>A0A8T0C649</accession>
<dbReference type="Proteomes" id="UP000016480">
    <property type="component" value="Unassembled WGS sequence"/>
</dbReference>
<dbReference type="SUPFAM" id="SSF81901">
    <property type="entry name" value="HCP-like"/>
    <property type="match status" value="1"/>
</dbReference>
<evidence type="ECO:0008006" key="3">
    <source>
        <dbReference type="Google" id="ProtNLM"/>
    </source>
</evidence>
<dbReference type="InterPro" id="IPR006597">
    <property type="entry name" value="Sel1-like"/>
</dbReference>
<gene>
    <name evidence="1" type="ORF">PRUB_a0691</name>
</gene>
<name>A0A8T0C649_9GAMM</name>
<sequence length="197" mass="22460">MRVHHIDFKNDYLGIPQTEALYVQEVMRSIFIFLCLVSFNSLAKESCEIGDVGLDSESSKVEELFYVGTCHYRNQDYDKAATNWSALISNAETSDSDNELIISANNNLGFLLFFGFGVKQDQKQALKHWSYAISLGHTESEFHLCHAYADKEQPTFNLSKASMHCKKAQLIYQGIEEPDEDEKLILKKINSYLKGLE</sequence>
<evidence type="ECO:0000313" key="1">
    <source>
        <dbReference type="EMBL" id="KAF7786206.1"/>
    </source>
</evidence>
<comment type="caution">
    <text evidence="1">The sequence shown here is derived from an EMBL/GenBank/DDBJ whole genome shotgun (WGS) entry which is preliminary data.</text>
</comment>